<comment type="similarity">
    <text evidence="1 7">Belongs to the cytochrome P450 family.</text>
</comment>
<evidence type="ECO:0000256" key="7">
    <source>
        <dbReference type="RuleBase" id="RU000461"/>
    </source>
</evidence>
<dbReference type="GO" id="GO:0004497">
    <property type="term" value="F:monooxygenase activity"/>
    <property type="evidence" value="ECO:0007669"/>
    <property type="project" value="UniProtKB-KW"/>
</dbReference>
<proteinExistence type="inferred from homology"/>
<keyword evidence="9" id="KW-1185">Reference proteome</keyword>
<evidence type="ECO:0000256" key="4">
    <source>
        <dbReference type="ARBA" id="ARBA00023002"/>
    </source>
</evidence>
<dbReference type="Pfam" id="PF00067">
    <property type="entry name" value="p450"/>
    <property type="match status" value="1"/>
</dbReference>
<evidence type="ECO:0000256" key="5">
    <source>
        <dbReference type="ARBA" id="ARBA00023004"/>
    </source>
</evidence>
<dbReference type="OrthoDB" id="141712at2"/>
<gene>
    <name evidence="8" type="ORF">FNH04_13600</name>
</gene>
<dbReference type="GO" id="GO:0005506">
    <property type="term" value="F:iron ion binding"/>
    <property type="evidence" value="ECO:0007669"/>
    <property type="project" value="InterPro"/>
</dbReference>
<keyword evidence="4 7" id="KW-0560">Oxidoreductase</keyword>
<protein>
    <submittedName>
        <fullName evidence="8">Cytochrome P450</fullName>
    </submittedName>
</protein>
<dbReference type="FunFam" id="1.10.630.10:FF:000018">
    <property type="entry name" value="Cytochrome P450 monooxygenase"/>
    <property type="match status" value="1"/>
</dbReference>
<dbReference type="InterPro" id="IPR036396">
    <property type="entry name" value="Cyt_P450_sf"/>
</dbReference>
<dbReference type="RefSeq" id="WP_152783838.1">
    <property type="nucleotide sequence ID" value="NZ_BAABEQ010000017.1"/>
</dbReference>
<keyword evidence="2 7" id="KW-0349">Heme</keyword>
<comment type="caution">
    <text evidence="8">The sequence shown here is derived from an EMBL/GenBank/DDBJ whole genome shotgun (WGS) entry which is preliminary data.</text>
</comment>
<dbReference type="PRINTS" id="PR00359">
    <property type="entry name" value="BP450"/>
</dbReference>
<keyword evidence="6 7" id="KW-0503">Monooxygenase</keyword>
<dbReference type="GO" id="GO:0016705">
    <property type="term" value="F:oxidoreductase activity, acting on paired donors, with incorporation or reduction of molecular oxygen"/>
    <property type="evidence" value="ECO:0007669"/>
    <property type="project" value="InterPro"/>
</dbReference>
<evidence type="ECO:0000256" key="1">
    <source>
        <dbReference type="ARBA" id="ARBA00010617"/>
    </source>
</evidence>
<dbReference type="PROSITE" id="PS00086">
    <property type="entry name" value="CYTOCHROME_P450"/>
    <property type="match status" value="1"/>
</dbReference>
<dbReference type="EMBL" id="VJZE01000073">
    <property type="protein sequence ID" value="MPY40900.1"/>
    <property type="molecule type" value="Genomic_DNA"/>
</dbReference>
<evidence type="ECO:0000256" key="6">
    <source>
        <dbReference type="ARBA" id="ARBA00023033"/>
    </source>
</evidence>
<dbReference type="InterPro" id="IPR017972">
    <property type="entry name" value="Cyt_P450_CS"/>
</dbReference>
<reference evidence="8 9" key="1">
    <citation type="submission" date="2019-07" db="EMBL/GenBank/DDBJ databases">
        <title>New species of Amycolatopsis and Streptomyces.</title>
        <authorList>
            <person name="Duangmal K."/>
            <person name="Teo W.F.A."/>
            <person name="Lipun K."/>
        </authorList>
    </citation>
    <scope>NUCLEOTIDE SEQUENCE [LARGE SCALE GENOMIC DNA]</scope>
    <source>
        <strain evidence="8 9">TISTR 2346</strain>
    </source>
</reference>
<dbReference type="PANTHER" id="PTHR46696:SF1">
    <property type="entry name" value="CYTOCHROME P450 YJIB-RELATED"/>
    <property type="match status" value="1"/>
</dbReference>
<evidence type="ECO:0000313" key="8">
    <source>
        <dbReference type="EMBL" id="MPY40900.1"/>
    </source>
</evidence>
<keyword evidence="3 7" id="KW-0479">Metal-binding</keyword>
<dbReference type="InterPro" id="IPR002397">
    <property type="entry name" value="Cyt_P450_B"/>
</dbReference>
<organism evidence="8 9">
    <name type="scientific">Streptomyces phyllanthi</name>
    <dbReference type="NCBI Taxonomy" id="1803180"/>
    <lineage>
        <taxon>Bacteria</taxon>
        <taxon>Bacillati</taxon>
        <taxon>Actinomycetota</taxon>
        <taxon>Actinomycetes</taxon>
        <taxon>Kitasatosporales</taxon>
        <taxon>Streptomycetaceae</taxon>
        <taxon>Streptomyces</taxon>
    </lineage>
</organism>
<evidence type="ECO:0000256" key="3">
    <source>
        <dbReference type="ARBA" id="ARBA00022723"/>
    </source>
</evidence>
<dbReference type="GO" id="GO:0020037">
    <property type="term" value="F:heme binding"/>
    <property type="evidence" value="ECO:0007669"/>
    <property type="project" value="InterPro"/>
</dbReference>
<accession>A0A5N8W067</accession>
<dbReference type="SUPFAM" id="SSF48264">
    <property type="entry name" value="Cytochrome P450"/>
    <property type="match status" value="1"/>
</dbReference>
<name>A0A5N8W067_9ACTN</name>
<dbReference type="CDD" id="cd11031">
    <property type="entry name" value="Cyp158A-like"/>
    <property type="match status" value="1"/>
</dbReference>
<evidence type="ECO:0000256" key="2">
    <source>
        <dbReference type="ARBA" id="ARBA00022617"/>
    </source>
</evidence>
<dbReference type="Proteomes" id="UP000326979">
    <property type="component" value="Unassembled WGS sequence"/>
</dbReference>
<dbReference type="PANTHER" id="PTHR46696">
    <property type="entry name" value="P450, PUTATIVE (EUROFUNG)-RELATED"/>
    <property type="match status" value="1"/>
</dbReference>
<evidence type="ECO:0000313" key="9">
    <source>
        <dbReference type="Proteomes" id="UP000326979"/>
    </source>
</evidence>
<keyword evidence="5 7" id="KW-0408">Iron</keyword>
<sequence>MGLTPPAVRCRFEFSDRLDFDPVLADLAARGPVTRIRLPYGSGEAWLVTTFDAVRQVTTDHRFSRAAVVGRDYPRMTPEPIVSPESVNVMDPPASTRLRHAATQAFTKERVALMRPAIDRVVEGLLDEMEEHGSPADLVTHLSDPLPQHIICELLAVPPKDRNELLLLTRHLLVTTLDGRAAAARAKARLRSYFASLIAERRRTPGDDVLTALATAPAEDGTAPLSDDELAVLAVTLILSGNDTATCQISNLTYTLLTGPASLLEAARRPADLPRVIDELLRFIPFRKGVGIPRVALEDVEVAGTLIPAGDYVHVSYLTANRDPDVFPAPDSLDADRPRHAHMTFGWGGHHCVAAPLATAQLHSAVGGLLARFPGLRPAVPADELRWDTRTIRRFPLALPLAW</sequence>
<dbReference type="InterPro" id="IPR001128">
    <property type="entry name" value="Cyt_P450"/>
</dbReference>
<dbReference type="Gene3D" id="1.10.630.10">
    <property type="entry name" value="Cytochrome P450"/>
    <property type="match status" value="1"/>
</dbReference>
<dbReference type="AlphaFoldDB" id="A0A5N8W067"/>